<dbReference type="SMART" id="SM00829">
    <property type="entry name" value="PKS_ER"/>
    <property type="match status" value="1"/>
</dbReference>
<dbReference type="SMART" id="SM00826">
    <property type="entry name" value="PKS_DH"/>
    <property type="match status" value="1"/>
</dbReference>
<dbReference type="Pfam" id="PF21089">
    <property type="entry name" value="PKS_DH_N"/>
    <property type="match status" value="1"/>
</dbReference>
<dbReference type="InterPro" id="IPR014031">
    <property type="entry name" value="Ketoacyl_synth_C"/>
</dbReference>
<feature type="region of interest" description="N-terminal hotdog fold" evidence="7">
    <location>
        <begin position="667"/>
        <end position="792"/>
    </location>
</feature>
<comment type="caution">
    <text evidence="10">The sequence shown here is derived from an EMBL/GenBank/DDBJ whole genome shotgun (WGS) entry which is preliminary data.</text>
</comment>
<dbReference type="InterPro" id="IPR049551">
    <property type="entry name" value="PKS_DH_C"/>
</dbReference>
<keyword evidence="6" id="KW-0012">Acyltransferase</keyword>
<dbReference type="SMART" id="SM00827">
    <property type="entry name" value="PKS_AT"/>
    <property type="match status" value="1"/>
</dbReference>
<dbReference type="InterPro" id="IPR055123">
    <property type="entry name" value="SpnB-like_Rossmann"/>
</dbReference>
<dbReference type="Pfam" id="PF14765">
    <property type="entry name" value="PS-DH"/>
    <property type="match status" value="1"/>
</dbReference>
<evidence type="ECO:0000256" key="2">
    <source>
        <dbReference type="ARBA" id="ARBA00022450"/>
    </source>
</evidence>
<dbReference type="Gene3D" id="3.40.50.11460">
    <property type="match status" value="1"/>
</dbReference>
<reference evidence="10 11" key="1">
    <citation type="submission" date="2016-08" db="EMBL/GenBank/DDBJ databases">
        <title>The complete genome of Streptomyces subrutilus 10-1-1.</title>
        <authorList>
            <person name="Chen X."/>
        </authorList>
    </citation>
    <scope>NUCLEOTIDE SEQUENCE [LARGE SCALE GENOMIC DNA]</scope>
    <source>
        <strain evidence="10 11">10-1-1</strain>
    </source>
</reference>
<dbReference type="InterPro" id="IPR036291">
    <property type="entry name" value="NAD(P)-bd_dom_sf"/>
</dbReference>
<keyword evidence="3" id="KW-0597">Phosphoprotein</keyword>
<dbReference type="Gene3D" id="3.30.70.3290">
    <property type="match status" value="1"/>
</dbReference>
<dbReference type="Gene3D" id="3.40.47.10">
    <property type="match status" value="1"/>
</dbReference>
<dbReference type="Pfam" id="PF16197">
    <property type="entry name" value="KAsynt_C_assoc"/>
    <property type="match status" value="1"/>
</dbReference>
<dbReference type="InterPro" id="IPR032821">
    <property type="entry name" value="PKS_assoc"/>
</dbReference>
<evidence type="ECO:0000256" key="7">
    <source>
        <dbReference type="PROSITE-ProRule" id="PRU01363"/>
    </source>
</evidence>
<dbReference type="Pfam" id="PF13602">
    <property type="entry name" value="ADH_zinc_N_2"/>
    <property type="match status" value="1"/>
</dbReference>
<dbReference type="Pfam" id="PF00698">
    <property type="entry name" value="Acyl_transf_1"/>
    <property type="match status" value="1"/>
</dbReference>
<feature type="active site" description="Proton donor; for dehydratase activity" evidence="7">
    <location>
        <position position="865"/>
    </location>
</feature>
<evidence type="ECO:0000256" key="1">
    <source>
        <dbReference type="ARBA" id="ARBA00004792"/>
    </source>
</evidence>
<dbReference type="Gene3D" id="3.40.366.10">
    <property type="entry name" value="Malonyl-Coenzyme A Acyl Carrier Protein, domain 2"/>
    <property type="match status" value="1"/>
</dbReference>
<dbReference type="InterPro" id="IPR020841">
    <property type="entry name" value="PKS_Beta-ketoAc_synthase_dom"/>
</dbReference>
<dbReference type="FunFam" id="3.40.50.720:FF:000209">
    <property type="entry name" value="Polyketide synthase Pks12"/>
    <property type="match status" value="1"/>
</dbReference>
<feature type="domain" description="PKS/mFAS DH" evidence="9">
    <location>
        <begin position="667"/>
        <end position="944"/>
    </location>
</feature>
<dbReference type="InterPro" id="IPR001227">
    <property type="entry name" value="Ac_transferase_dom_sf"/>
</dbReference>
<evidence type="ECO:0000256" key="3">
    <source>
        <dbReference type="ARBA" id="ARBA00022553"/>
    </source>
</evidence>
<dbReference type="FunFam" id="3.90.180.10:FF:000032">
    <property type="entry name" value="Probable polyketide synthase pks1"/>
    <property type="match status" value="1"/>
</dbReference>
<dbReference type="GO" id="GO:0004312">
    <property type="term" value="F:fatty acid synthase activity"/>
    <property type="evidence" value="ECO:0007669"/>
    <property type="project" value="TreeGrafter"/>
</dbReference>
<feature type="active site" description="Proton acceptor; for dehydratase activity" evidence="7">
    <location>
        <position position="699"/>
    </location>
</feature>
<evidence type="ECO:0000259" key="9">
    <source>
        <dbReference type="PROSITE" id="PS52019"/>
    </source>
</evidence>
<dbReference type="PROSITE" id="PS52004">
    <property type="entry name" value="KS3_2"/>
    <property type="match status" value="1"/>
</dbReference>
<dbReference type="Pfam" id="PF08659">
    <property type="entry name" value="KR"/>
    <property type="match status" value="1"/>
</dbReference>
<dbReference type="Pfam" id="PF02801">
    <property type="entry name" value="Ketoacyl-synt_C"/>
    <property type="match status" value="1"/>
</dbReference>
<keyword evidence="2" id="KW-0596">Phosphopantetheine</keyword>
<dbReference type="SMART" id="SM00825">
    <property type="entry name" value="PKS_KS"/>
    <property type="match status" value="1"/>
</dbReference>
<evidence type="ECO:0000256" key="6">
    <source>
        <dbReference type="ARBA" id="ARBA00023315"/>
    </source>
</evidence>
<dbReference type="SMART" id="SM00822">
    <property type="entry name" value="PKS_KR"/>
    <property type="match status" value="1"/>
</dbReference>
<name>A0A1E5PL56_9ACTN</name>
<comment type="pathway">
    <text evidence="1">Antibiotic biosynthesis.</text>
</comment>
<dbReference type="GO" id="GO:0008270">
    <property type="term" value="F:zinc ion binding"/>
    <property type="evidence" value="ECO:0007669"/>
    <property type="project" value="InterPro"/>
</dbReference>
<dbReference type="InterPro" id="IPR050091">
    <property type="entry name" value="PKS_NRPS_Biosynth_Enz"/>
</dbReference>
<evidence type="ECO:0000313" key="11">
    <source>
        <dbReference type="Proteomes" id="UP000095705"/>
    </source>
</evidence>
<dbReference type="GO" id="GO:0016491">
    <property type="term" value="F:oxidoreductase activity"/>
    <property type="evidence" value="ECO:0007669"/>
    <property type="project" value="InterPro"/>
</dbReference>
<dbReference type="EMBL" id="MEHK01000001">
    <property type="protein sequence ID" value="OEJ30275.1"/>
    <property type="molecule type" value="Genomic_DNA"/>
</dbReference>
<evidence type="ECO:0000256" key="5">
    <source>
        <dbReference type="ARBA" id="ARBA00023268"/>
    </source>
</evidence>
<dbReference type="SUPFAM" id="SSF53901">
    <property type="entry name" value="Thiolase-like"/>
    <property type="match status" value="1"/>
</dbReference>
<feature type="region of interest" description="C-terminal hotdog fold" evidence="7">
    <location>
        <begin position="804"/>
        <end position="944"/>
    </location>
</feature>
<dbReference type="InterPro" id="IPR002364">
    <property type="entry name" value="Quin_OxRdtase/zeta-crystal_CS"/>
</dbReference>
<keyword evidence="4" id="KW-0808">Transferase</keyword>
<evidence type="ECO:0008006" key="12">
    <source>
        <dbReference type="Google" id="ProtNLM"/>
    </source>
</evidence>
<dbReference type="PANTHER" id="PTHR43775:SF51">
    <property type="entry name" value="INACTIVE PHENOLPHTHIOCEROL SYNTHESIS POLYKETIDE SYNTHASE TYPE I PKS1-RELATED"/>
    <property type="match status" value="1"/>
</dbReference>
<dbReference type="Pfam" id="PF08240">
    <property type="entry name" value="ADH_N"/>
    <property type="match status" value="1"/>
</dbReference>
<evidence type="ECO:0000259" key="8">
    <source>
        <dbReference type="PROSITE" id="PS52004"/>
    </source>
</evidence>
<protein>
    <recommendedName>
        <fullName evidence="12">SDR family NAD(P)-dependent oxidoreductase</fullName>
    </recommendedName>
</protein>
<accession>A0A1E5PL56</accession>
<dbReference type="InterPro" id="IPR049552">
    <property type="entry name" value="PKS_DH_N"/>
</dbReference>
<dbReference type="Gene3D" id="3.40.50.720">
    <property type="entry name" value="NAD(P)-binding Rossmann-like Domain"/>
    <property type="match status" value="1"/>
</dbReference>
<sequence length="1655" mass="173501">MIVLRRLSDALAAGDTVYAVIRGSAINNDGSDKVAFMAPSITGQARVIAAAHAAAGTVADTIGLVEAHGTATAIGDPMEIRALQEVFASTTRQEPCVVGSVKSNIGHTDTTAGIAGLIKAALCLHHRTFVPTLNYTRPNPEMGLDPRLFHVNTELTAWESAGPRRAGVSSFGIGGTNAHLVLEEAPPAPGHDDEPRAGQSEESLAVAPVAEQAVALPLSARSAQALRGQAERLAAHVRANPALAPADVGLSLATGRALFDHRAVLVGSGWEEFLTGLDALAAGAPDAGVVSGVADDAGDPVFVFPGQGSQWPGMGRELLETSRAFAARMDECEKAFAPYVDWSLRDVVSSSDAGELWERVDVVQPACFAMMVSLAALWQAHGIRPSAVVGHSQGEIAAAVVAGALSLEDGARVVCLRSRALRQVAGEGGMVSLALSEAAARELVATFDDLSVAAVNGPFSTVVSGATTSLDALTARCEADGVRARRIAVDYASHSPGMARLRDEVVGVLEGITPRPAPIPMYSSVTGEAIPTETLDAAYWYANLRRTVLFEQAMGSAAAHGARLFVEVSAHPVLAVGAQETLESLDHPASVIGTLRRGDGGRARFLTSVAQAHVAGATVAWPGLFPAGARRVPLPTYAFQRTRYPYEAYDAHGTADVTAAGLRTADHPLLSASTDLPGSGGHLLTGRISLDSHPWLADHAVAGTPLLPGTAFVELAVQAGLRVGCPALEELTLHAPLALPAHGGVRVHVVVGGPDEHGGREVTVYSQPEARSAEDGWTRHAYGLLSAGTAAADREREEWPPRDARAVDLAGFYERVAESGYHYGPAFQGLRALWQRSDETFAEISLDGAEREAAGAYGLHPALFDAALHAAETGVRSEDDGEIRLPFAWRGVALHAVGAADLRVHVTPAPEGEGVSIRLSDPHGLDVATVRALVSRPLPQDSLGTAVPPAGEGLYRTQWVARTAGDAPDHTGARPEAVFVGPGPLRPNVPGRDDVVHPDLGTLTAAVRGGAAAPATVLVPCPAPAGGDGDAVRVTVGHVLGVVQEWLATDWCEGSRLVVLTRDAVQTGPVDTVVDPAAAAVWGLIRSVQTEHPGRFGLADLDDTTQSADALASWAGTEEQLALRAGTPYVPTLKTASPTDDLVLPADGSPWRLEAAGHTLDGLAPQACPEAGAPLGDGQVRVRVRAAGVNFRDVLLALGMVPDQQVMGSEGAGVVTEVGPGVTGLAPGDRVMGVFKGSFGPVAVTDHRMVVRFPDDWTFAQAATVPIAYLTAYYALVDLARIRPGETLLVHAAAGGVGMAAVQLGRHLGAEVYGTAGPGKWEALRAFGLDATRLASSRTLAFEEEIPRAAGRRIDVVLNSLTGPYVDTSLRLLADGGRFLEMGKTDIRDADEVTARHPGVSYRAFDMPEAGPDRMREMLTDIVELFESGVLRPHPLTVWDIRRAADAFRFMSQAKHIGKVVLTLPRPLDPREAVLVTGGTGMLGGLVARHLVVRHGVRHVVLVSRGGGGVGGVSGLVAGLEAAGAESVRVVACDVADRGAVRGLLASVVVDRPLGAVVHAAGVLDDGLVESLSVEGLDAVLRPKVDGAWHLHELTRGWIFPRSCCSRRCRVCWGLRGRRTMRRRTCSWMVWRSVVVRWGCRVSRWRGVCGRRRAA</sequence>
<dbReference type="CDD" id="cd00833">
    <property type="entry name" value="PKS"/>
    <property type="match status" value="1"/>
</dbReference>
<dbReference type="FunFam" id="3.40.366.10:FF:000002">
    <property type="entry name" value="Probable polyketide synthase 2"/>
    <property type="match status" value="1"/>
</dbReference>
<dbReference type="InterPro" id="IPR016036">
    <property type="entry name" value="Malonyl_transacylase_ACP-bd"/>
</dbReference>
<dbReference type="PANTHER" id="PTHR43775">
    <property type="entry name" value="FATTY ACID SYNTHASE"/>
    <property type="match status" value="1"/>
</dbReference>
<dbReference type="InterPro" id="IPR020843">
    <property type="entry name" value="ER"/>
</dbReference>
<dbReference type="SUPFAM" id="SSF50129">
    <property type="entry name" value="GroES-like"/>
    <property type="match status" value="1"/>
</dbReference>
<dbReference type="STRING" id="36818.BGK67_01905"/>
<dbReference type="Gene3D" id="3.90.180.10">
    <property type="entry name" value="Medium-chain alcohol dehydrogenases, catalytic domain"/>
    <property type="match status" value="1"/>
</dbReference>
<dbReference type="InterPro" id="IPR013968">
    <property type="entry name" value="PKS_KR"/>
</dbReference>
<dbReference type="PROSITE" id="PS01162">
    <property type="entry name" value="QOR_ZETA_CRYSTAL"/>
    <property type="match status" value="1"/>
</dbReference>
<dbReference type="GO" id="GO:0006633">
    <property type="term" value="P:fatty acid biosynthetic process"/>
    <property type="evidence" value="ECO:0007669"/>
    <property type="project" value="TreeGrafter"/>
</dbReference>
<keyword evidence="11" id="KW-1185">Reference proteome</keyword>
<dbReference type="Pfam" id="PF22953">
    <property type="entry name" value="SpnB_Rossmann"/>
    <property type="match status" value="1"/>
</dbReference>
<gene>
    <name evidence="10" type="ORF">BGK67_01905</name>
</gene>
<dbReference type="InterPro" id="IPR016039">
    <property type="entry name" value="Thiolase-like"/>
</dbReference>
<dbReference type="InterPro" id="IPR016035">
    <property type="entry name" value="Acyl_Trfase/lysoPLipase"/>
</dbReference>
<dbReference type="InterPro" id="IPR014043">
    <property type="entry name" value="Acyl_transferase_dom"/>
</dbReference>
<dbReference type="InterPro" id="IPR049900">
    <property type="entry name" value="PKS_mFAS_DH"/>
</dbReference>
<dbReference type="InterPro" id="IPR042104">
    <property type="entry name" value="PKS_dehydratase_sf"/>
</dbReference>
<proteinExistence type="predicted"/>
<dbReference type="SUPFAM" id="SSF52151">
    <property type="entry name" value="FabD/lysophospholipase-like"/>
    <property type="match status" value="1"/>
</dbReference>
<dbReference type="CDD" id="cd05195">
    <property type="entry name" value="enoyl_red"/>
    <property type="match status" value="1"/>
</dbReference>
<dbReference type="InterPro" id="IPR011032">
    <property type="entry name" value="GroES-like_sf"/>
</dbReference>
<keyword evidence="5" id="KW-0511">Multifunctional enzyme</keyword>
<evidence type="ECO:0000256" key="4">
    <source>
        <dbReference type="ARBA" id="ARBA00022679"/>
    </source>
</evidence>
<dbReference type="OrthoDB" id="9778690at2"/>
<dbReference type="PROSITE" id="PS52019">
    <property type="entry name" value="PKS_MFAS_DH"/>
    <property type="match status" value="1"/>
</dbReference>
<dbReference type="SUPFAM" id="SSF51735">
    <property type="entry name" value="NAD(P)-binding Rossmann-fold domains"/>
    <property type="match status" value="3"/>
</dbReference>
<dbReference type="SUPFAM" id="SSF55048">
    <property type="entry name" value="Probable ACP-binding domain of malonyl-CoA ACP transacylase"/>
    <property type="match status" value="1"/>
</dbReference>
<feature type="domain" description="Ketosynthase family 3 (KS3)" evidence="8">
    <location>
        <begin position="1"/>
        <end position="184"/>
    </location>
</feature>
<dbReference type="Proteomes" id="UP000095705">
    <property type="component" value="Unassembled WGS sequence"/>
</dbReference>
<dbReference type="InterPro" id="IPR020807">
    <property type="entry name" value="PKS_DH"/>
</dbReference>
<organism evidence="10 11">
    <name type="scientific">Streptomyces subrutilus</name>
    <dbReference type="NCBI Taxonomy" id="36818"/>
    <lineage>
        <taxon>Bacteria</taxon>
        <taxon>Bacillati</taxon>
        <taxon>Actinomycetota</taxon>
        <taxon>Actinomycetes</taxon>
        <taxon>Kitasatosporales</taxon>
        <taxon>Streptomycetaceae</taxon>
        <taxon>Streptomyces</taxon>
    </lineage>
</organism>
<dbReference type="InterPro" id="IPR013154">
    <property type="entry name" value="ADH-like_N"/>
</dbReference>
<dbReference type="InterPro" id="IPR057326">
    <property type="entry name" value="KR_dom"/>
</dbReference>
<dbReference type="Gene3D" id="3.10.129.110">
    <property type="entry name" value="Polyketide synthase dehydratase"/>
    <property type="match status" value="1"/>
</dbReference>
<evidence type="ECO:0000313" key="10">
    <source>
        <dbReference type="EMBL" id="OEJ30275.1"/>
    </source>
</evidence>